<sequence length="47" mass="4624">SYGPGNNQSSEEIAKHVGKKVVSKTAGSLLGPAALPIGAGLKFASEG</sequence>
<dbReference type="Proteomes" id="UP001153678">
    <property type="component" value="Unassembled WGS sequence"/>
</dbReference>
<protein>
    <submittedName>
        <fullName evidence="1">5429_t:CDS:1</fullName>
    </submittedName>
</protein>
<keyword evidence="2" id="KW-1185">Reference proteome</keyword>
<name>A0A9W4T5Y5_9GLOM</name>
<gene>
    <name evidence="1" type="ORF">FWILDA_LOCUS16231</name>
</gene>
<dbReference type="AlphaFoldDB" id="A0A9W4T5Y5"/>
<evidence type="ECO:0000313" key="1">
    <source>
        <dbReference type="EMBL" id="CAI2193748.1"/>
    </source>
</evidence>
<organism evidence="1 2">
    <name type="scientific">Funneliformis geosporum</name>
    <dbReference type="NCBI Taxonomy" id="1117311"/>
    <lineage>
        <taxon>Eukaryota</taxon>
        <taxon>Fungi</taxon>
        <taxon>Fungi incertae sedis</taxon>
        <taxon>Mucoromycota</taxon>
        <taxon>Glomeromycotina</taxon>
        <taxon>Glomeromycetes</taxon>
        <taxon>Glomerales</taxon>
        <taxon>Glomeraceae</taxon>
        <taxon>Funneliformis</taxon>
    </lineage>
</organism>
<proteinExistence type="predicted"/>
<comment type="caution">
    <text evidence="1">The sequence shown here is derived from an EMBL/GenBank/DDBJ whole genome shotgun (WGS) entry which is preliminary data.</text>
</comment>
<reference evidence="1" key="1">
    <citation type="submission" date="2022-08" db="EMBL/GenBank/DDBJ databases">
        <authorList>
            <person name="Kallberg Y."/>
            <person name="Tangrot J."/>
            <person name="Rosling A."/>
        </authorList>
    </citation>
    <scope>NUCLEOTIDE SEQUENCE</scope>
    <source>
        <strain evidence="1">Wild A</strain>
    </source>
</reference>
<accession>A0A9W4T5Y5</accession>
<evidence type="ECO:0000313" key="2">
    <source>
        <dbReference type="Proteomes" id="UP001153678"/>
    </source>
</evidence>
<feature type="non-terminal residue" evidence="1">
    <location>
        <position position="1"/>
    </location>
</feature>
<dbReference type="EMBL" id="CAMKVN010009988">
    <property type="protein sequence ID" value="CAI2193748.1"/>
    <property type="molecule type" value="Genomic_DNA"/>
</dbReference>